<evidence type="ECO:0000313" key="2">
    <source>
        <dbReference type="Proteomes" id="UP001212821"/>
    </source>
</evidence>
<gene>
    <name evidence="1" type="ORF">O1G21_17605</name>
</gene>
<keyword evidence="2" id="KW-1185">Reference proteome</keyword>
<proteinExistence type="predicted"/>
<reference evidence="2" key="1">
    <citation type="submission" date="2022-12" db="EMBL/GenBank/DDBJ databases">
        <authorList>
            <person name="Mo P."/>
        </authorList>
    </citation>
    <scope>NUCLEOTIDE SEQUENCE [LARGE SCALE GENOMIC DNA]</scope>
    <source>
        <strain evidence="2">HUAS 3-15</strain>
    </source>
</reference>
<evidence type="ECO:0000313" key="1">
    <source>
        <dbReference type="EMBL" id="WBP87478.1"/>
    </source>
</evidence>
<dbReference type="EMBL" id="CP115450">
    <property type="protein sequence ID" value="WBP87478.1"/>
    <property type="molecule type" value="Genomic_DNA"/>
</dbReference>
<organism evidence="1 2">
    <name type="scientific">Kitasatospora cathayae</name>
    <dbReference type="NCBI Taxonomy" id="3004092"/>
    <lineage>
        <taxon>Bacteria</taxon>
        <taxon>Bacillati</taxon>
        <taxon>Actinomycetota</taxon>
        <taxon>Actinomycetes</taxon>
        <taxon>Kitasatosporales</taxon>
        <taxon>Streptomycetaceae</taxon>
        <taxon>Kitasatospora</taxon>
    </lineage>
</organism>
<sequence length="265" mass="29291">MLAAVLFAVPVVLVAGVGLLWWGIHSATAIPDPPDVPGLAKSPETVEARRTATELMDGQVGKLPELLPWAEKLGSSTVDVCQSEHRTNMVALMSPGVWSPAACDRTVNVYLAFDGSDVRARLADLDRYLDAQGWRSADLWKGLVAADQYAHQTSRDASPEEVAQAAARPIAPSVRFNLRAGKAVRTELRVDVGKAPSHYMEPGEDDWYQEHGTRQYRNDDEHRSEYLTWQPVRPNEVMKPAEGRYVVVLGFTTRYAEEKGLDAPR</sequence>
<protein>
    <recommendedName>
        <fullName evidence="3">Secreted protein</fullName>
    </recommendedName>
</protein>
<dbReference type="Proteomes" id="UP001212821">
    <property type="component" value="Chromosome"/>
</dbReference>
<accession>A0ABY7Q442</accession>
<evidence type="ECO:0008006" key="3">
    <source>
        <dbReference type="Google" id="ProtNLM"/>
    </source>
</evidence>
<dbReference type="RefSeq" id="WP_270144932.1">
    <property type="nucleotide sequence ID" value="NZ_CP115450.1"/>
</dbReference>
<name>A0ABY7Q442_9ACTN</name>